<dbReference type="OrthoDB" id="9764248at2"/>
<dbReference type="InterPro" id="IPR012312">
    <property type="entry name" value="Hemerythrin-like"/>
</dbReference>
<evidence type="ECO:0000313" key="2">
    <source>
        <dbReference type="EMBL" id="RNI22909.1"/>
    </source>
</evidence>
<organism evidence="2 3">
    <name type="scientific">Flexivirga caeni</name>
    <dbReference type="NCBI Taxonomy" id="2294115"/>
    <lineage>
        <taxon>Bacteria</taxon>
        <taxon>Bacillati</taxon>
        <taxon>Actinomycetota</taxon>
        <taxon>Actinomycetes</taxon>
        <taxon>Micrococcales</taxon>
        <taxon>Dermacoccaceae</taxon>
        <taxon>Flexivirga</taxon>
    </lineage>
</organism>
<dbReference type="RefSeq" id="WP_123271109.1">
    <property type="nucleotide sequence ID" value="NZ_RJJQ01000007.1"/>
</dbReference>
<reference evidence="2 3" key="1">
    <citation type="submission" date="2018-11" db="EMBL/GenBank/DDBJ databases">
        <title>Draft genome of Simplicispira Flexivirga sp. BO-16.</title>
        <authorList>
            <person name="Im W.T."/>
        </authorList>
    </citation>
    <scope>NUCLEOTIDE SEQUENCE [LARGE SCALE GENOMIC DNA]</scope>
    <source>
        <strain evidence="2 3">BO-16</strain>
    </source>
</reference>
<dbReference type="EMBL" id="RJJQ01000007">
    <property type="protein sequence ID" value="RNI22909.1"/>
    <property type="molecule type" value="Genomic_DNA"/>
</dbReference>
<dbReference type="Pfam" id="PF01814">
    <property type="entry name" value="Hemerythrin"/>
    <property type="match status" value="1"/>
</dbReference>
<feature type="domain" description="Hemerythrin-like" evidence="1">
    <location>
        <begin position="20"/>
        <end position="132"/>
    </location>
</feature>
<comment type="caution">
    <text evidence="2">The sequence shown here is derived from an EMBL/GenBank/DDBJ whole genome shotgun (WGS) entry which is preliminary data.</text>
</comment>
<sequence length="186" mass="20455">MAQEQTNSSHIPTATEIGTAITAQHGMIRMAFQEAKGSAGQRQRHTTRRLLQLLAMHEAAEQLTVHPALARAGGGEVGIGDDRMAEEEQAVQLAERLQEFEPGSYEHGMQLALLEEAVTQHAEAEEMSELPLIDDLDESERRKIGEAVGAVARAVQEDRLVEYQDFSGMVRRARGWLEGRTGGIAR</sequence>
<evidence type="ECO:0000313" key="3">
    <source>
        <dbReference type="Proteomes" id="UP000271678"/>
    </source>
</evidence>
<dbReference type="AlphaFoldDB" id="A0A3M9MBG9"/>
<keyword evidence="3" id="KW-1185">Reference proteome</keyword>
<dbReference type="Proteomes" id="UP000271678">
    <property type="component" value="Unassembled WGS sequence"/>
</dbReference>
<dbReference type="PANTHER" id="PTHR35585">
    <property type="entry name" value="HHE DOMAIN PROTEIN (AFU_ORTHOLOGUE AFUA_4G00730)"/>
    <property type="match status" value="1"/>
</dbReference>
<evidence type="ECO:0000259" key="1">
    <source>
        <dbReference type="Pfam" id="PF01814"/>
    </source>
</evidence>
<proteinExistence type="predicted"/>
<gene>
    <name evidence="2" type="ORF">EFY87_08870</name>
</gene>
<dbReference type="PANTHER" id="PTHR35585:SF1">
    <property type="entry name" value="HHE DOMAIN PROTEIN (AFU_ORTHOLOGUE AFUA_4G00730)"/>
    <property type="match status" value="1"/>
</dbReference>
<accession>A0A3M9MBG9</accession>
<protein>
    <submittedName>
        <fullName evidence="2">Hemerythrin domain-containing protein</fullName>
    </submittedName>
</protein>
<name>A0A3M9MBG9_9MICO</name>